<dbReference type="Proteomes" id="UP000476055">
    <property type="component" value="Unassembled WGS sequence"/>
</dbReference>
<comment type="caution">
    <text evidence="1">The sequence shown here is derived from an EMBL/GenBank/DDBJ whole genome shotgun (WGS) entry which is preliminary data.</text>
</comment>
<dbReference type="RefSeq" id="WP_154497369.1">
    <property type="nucleotide sequence ID" value="NZ_VUMU01000015.1"/>
</dbReference>
<accession>A0A6L5YKQ3</accession>
<name>A0A6L5YKQ3_9FIRM</name>
<organism evidence="1 2">
    <name type="scientific">Waltera intestinalis</name>
    <dbReference type="NCBI Taxonomy" id="2606635"/>
    <lineage>
        <taxon>Bacteria</taxon>
        <taxon>Bacillati</taxon>
        <taxon>Bacillota</taxon>
        <taxon>Clostridia</taxon>
        <taxon>Lachnospirales</taxon>
        <taxon>Lachnospiraceae</taxon>
        <taxon>Waltera</taxon>
    </lineage>
</organism>
<gene>
    <name evidence="1" type="ORF">FYJ59_11440</name>
</gene>
<evidence type="ECO:0000313" key="2">
    <source>
        <dbReference type="Proteomes" id="UP000476055"/>
    </source>
</evidence>
<dbReference type="AlphaFoldDB" id="A0A6L5YKQ3"/>
<reference evidence="1 2" key="1">
    <citation type="submission" date="2019-08" db="EMBL/GenBank/DDBJ databases">
        <title>In-depth cultivation of the pig gut microbiome towards novel bacterial diversity and tailored functional studies.</title>
        <authorList>
            <person name="Wylensek D."/>
            <person name="Hitch T.C.A."/>
            <person name="Clavel T."/>
        </authorList>
    </citation>
    <scope>NUCLEOTIDE SEQUENCE [LARGE SCALE GENOMIC DNA]</scope>
    <source>
        <strain evidence="1 2">WCA3-601-WT-6H</strain>
    </source>
</reference>
<dbReference type="EMBL" id="VUMU01000015">
    <property type="protein sequence ID" value="MST58841.1"/>
    <property type="molecule type" value="Genomic_DNA"/>
</dbReference>
<sequence>MSREFNVGRTMTQNYSSVIGRPEPVAHPLNCNAECPYGKGKSFCFPCMAKIMAEHNAAKKGNVKEADNKEA</sequence>
<protein>
    <submittedName>
        <fullName evidence="1">Uncharacterized protein</fullName>
    </submittedName>
</protein>
<proteinExistence type="predicted"/>
<keyword evidence="2" id="KW-1185">Reference proteome</keyword>
<evidence type="ECO:0000313" key="1">
    <source>
        <dbReference type="EMBL" id="MST58841.1"/>
    </source>
</evidence>